<dbReference type="SUPFAM" id="SSF56317">
    <property type="entry name" value="Carbon-nitrogen hydrolase"/>
    <property type="match status" value="1"/>
</dbReference>
<accession>A0A259TUC8</accession>
<reference evidence="2 3" key="1">
    <citation type="submission" date="2016-11" db="EMBL/GenBank/DDBJ databases">
        <title>Study of marine rhodopsin-containing bacteria.</title>
        <authorList>
            <person name="Yoshizawa S."/>
            <person name="Kumagai Y."/>
            <person name="Kogure K."/>
        </authorList>
    </citation>
    <scope>NUCLEOTIDE SEQUENCE [LARGE SCALE GENOMIC DNA]</scope>
    <source>
        <strain evidence="2 3">SG-29</strain>
    </source>
</reference>
<evidence type="ECO:0000256" key="1">
    <source>
        <dbReference type="SAM" id="MobiDB-lite"/>
    </source>
</evidence>
<keyword evidence="3" id="KW-1185">Reference proteome</keyword>
<proteinExistence type="predicted"/>
<evidence type="ECO:0000313" key="3">
    <source>
        <dbReference type="Proteomes" id="UP000216446"/>
    </source>
</evidence>
<dbReference type="Gene3D" id="3.60.110.10">
    <property type="entry name" value="Carbon-nitrogen hydrolase"/>
    <property type="match status" value="1"/>
</dbReference>
<dbReference type="InterPro" id="IPR036526">
    <property type="entry name" value="C-N_Hydrolase_sf"/>
</dbReference>
<protein>
    <submittedName>
        <fullName evidence="2">Uncharacterized protein</fullName>
    </submittedName>
</protein>
<evidence type="ECO:0000313" key="2">
    <source>
        <dbReference type="EMBL" id="OZC01296.1"/>
    </source>
</evidence>
<organism evidence="2 3">
    <name type="scientific">Rubricoccus marinus</name>
    <dbReference type="NCBI Taxonomy" id="716817"/>
    <lineage>
        <taxon>Bacteria</taxon>
        <taxon>Pseudomonadati</taxon>
        <taxon>Rhodothermota</taxon>
        <taxon>Rhodothermia</taxon>
        <taxon>Rhodothermales</taxon>
        <taxon>Rubricoccaceae</taxon>
        <taxon>Rubricoccus</taxon>
    </lineage>
</organism>
<dbReference type="RefSeq" id="WP_094551760.1">
    <property type="nucleotide sequence ID" value="NZ_MQWB01000011.1"/>
</dbReference>
<dbReference type="Proteomes" id="UP000216446">
    <property type="component" value="Unassembled WGS sequence"/>
</dbReference>
<name>A0A259TUC8_9BACT</name>
<dbReference type="EMBL" id="MQWB01000011">
    <property type="protein sequence ID" value="OZC01296.1"/>
    <property type="molecule type" value="Genomic_DNA"/>
</dbReference>
<dbReference type="InParanoid" id="A0A259TUC8"/>
<comment type="caution">
    <text evidence="2">The sequence shown here is derived from an EMBL/GenBank/DDBJ whole genome shotgun (WGS) entry which is preliminary data.</text>
</comment>
<dbReference type="OrthoDB" id="9871723at2"/>
<feature type="region of interest" description="Disordered" evidence="1">
    <location>
        <begin position="419"/>
        <end position="451"/>
    </location>
</feature>
<sequence length="469" mass="50241">MPTVLSQLDPLLNAWRALAEDDPTMLSMEPDPDRDELSVEVRERIQGKGAVTEALAWWAEREGDLDERGRVVHLQAVLHALDIHFGGQPLQPVDGEGERIRLVGQRWWGAVASRPRRPFTIQEPFPHLARGVLHREEWVEERAVTEAFGSALLDGALRVGLCALPGSGPTAFEATEVVDLDTLGFRGMSVDDPSGECAPLREAVAWAVERGVHVLAFPELAVDEAGRTALRDAIESTPGSLCLVVAGSFHVASERDADAVANGSPVWAVVEGVAVPVCTVEKTEPITTGPAGLGGDIQQRAEAESCTAVREHIQPGGRVRVVPTPVGAFSVLICKDALVLGADGPFGDIRTKAYRSADHVVIPSMNGSAAAWFWGQAEESGRHHETATYYVNAAWVADDGVDVAFWSLPYRVGGLTTEPEDAGGHARFPSGHEGRDEAETSRVSAPPDSGRVLVEVPLPTLDWFSGGAR</sequence>
<feature type="compositionally biased region" description="Basic and acidic residues" evidence="1">
    <location>
        <begin position="430"/>
        <end position="440"/>
    </location>
</feature>
<dbReference type="AlphaFoldDB" id="A0A259TUC8"/>
<gene>
    <name evidence="2" type="ORF">BSZ36_17770</name>
</gene>